<dbReference type="EMBL" id="LWAE01000002">
    <property type="protein sequence ID" value="KZL91929.1"/>
    <property type="molecule type" value="Genomic_DNA"/>
</dbReference>
<name>A0A162SVU8_9CLOT</name>
<proteinExistence type="predicted"/>
<reference evidence="1 2" key="1">
    <citation type="submission" date="2016-04" db="EMBL/GenBank/DDBJ databases">
        <title>Genome sequence of Clostridium magnum DSM 2767.</title>
        <authorList>
            <person name="Poehlein A."/>
            <person name="Uhlig R."/>
            <person name="Fischer R."/>
            <person name="Bahl H."/>
            <person name="Daniel R."/>
        </authorList>
    </citation>
    <scope>NUCLEOTIDE SEQUENCE [LARGE SCALE GENOMIC DNA]</scope>
    <source>
        <strain evidence="1 2">DSM 2767</strain>
    </source>
</reference>
<dbReference type="GO" id="GO:0046685">
    <property type="term" value="P:response to arsenic-containing substance"/>
    <property type="evidence" value="ECO:0007669"/>
    <property type="project" value="InterPro"/>
</dbReference>
<sequence>MKKMIIFDPAMCCSTGVCGPGVDPELLRVATVLNNLKNKGVVVERFNLTSNPQAFVDNKVINELLNTEGVDVLPVVIVDGEVVKTKAYPTNEEFCTMLDIPESYLKTTIKINKATGINIVKPKDCGCEGGCC</sequence>
<dbReference type="Pfam" id="PF06953">
    <property type="entry name" value="ArsD"/>
    <property type="match status" value="1"/>
</dbReference>
<accession>A0A162SVU8</accession>
<dbReference type="InterPro" id="IPR010712">
    <property type="entry name" value="Arsenical-R_ArsD"/>
</dbReference>
<keyword evidence="2" id="KW-1185">Reference proteome</keyword>
<organism evidence="1 2">
    <name type="scientific">Clostridium magnum DSM 2767</name>
    <dbReference type="NCBI Taxonomy" id="1121326"/>
    <lineage>
        <taxon>Bacteria</taxon>
        <taxon>Bacillati</taxon>
        <taxon>Bacillota</taxon>
        <taxon>Clostridia</taxon>
        <taxon>Eubacteriales</taxon>
        <taxon>Clostridiaceae</taxon>
        <taxon>Clostridium</taxon>
    </lineage>
</organism>
<dbReference type="STRING" id="1121326.CLMAG_17350"/>
<comment type="caution">
    <text evidence="1">The sequence shown here is derived from an EMBL/GenBank/DDBJ whole genome shotgun (WGS) entry which is preliminary data.</text>
</comment>
<evidence type="ECO:0000313" key="2">
    <source>
        <dbReference type="Proteomes" id="UP000076603"/>
    </source>
</evidence>
<gene>
    <name evidence="1" type="primary">arsD</name>
    <name evidence="1" type="ORF">CLMAG_17350</name>
</gene>
<dbReference type="GO" id="GO:0045892">
    <property type="term" value="P:negative regulation of DNA-templated transcription"/>
    <property type="evidence" value="ECO:0007669"/>
    <property type="project" value="InterPro"/>
</dbReference>
<dbReference type="OrthoDB" id="9801358at2"/>
<dbReference type="GO" id="GO:0003677">
    <property type="term" value="F:DNA binding"/>
    <property type="evidence" value="ECO:0007669"/>
    <property type="project" value="InterPro"/>
</dbReference>
<protein>
    <submittedName>
        <fullName evidence="1">Arsenical resistance operon trans-acting repressor ArsD</fullName>
    </submittedName>
</protein>
<dbReference type="NCBIfam" id="NF033727">
    <property type="entry name" value="chaperon_ArsD"/>
    <property type="match status" value="1"/>
</dbReference>
<dbReference type="PATRIC" id="fig|1121326.3.peg.1717"/>
<dbReference type="AlphaFoldDB" id="A0A162SVU8"/>
<dbReference type="Gene3D" id="3.40.30.10">
    <property type="entry name" value="Glutaredoxin"/>
    <property type="match status" value="1"/>
</dbReference>
<dbReference type="RefSeq" id="WP_066620902.1">
    <property type="nucleotide sequence ID" value="NZ_FQXL01000004.1"/>
</dbReference>
<evidence type="ECO:0000313" key="1">
    <source>
        <dbReference type="EMBL" id="KZL91929.1"/>
    </source>
</evidence>
<dbReference type="Proteomes" id="UP000076603">
    <property type="component" value="Unassembled WGS sequence"/>
</dbReference>